<dbReference type="AlphaFoldDB" id="A0A1X7VFS7"/>
<accession>A0A1X7VFS7</accession>
<reference evidence="1" key="1">
    <citation type="submission" date="2017-05" db="UniProtKB">
        <authorList>
            <consortium name="EnsemblMetazoa"/>
        </authorList>
    </citation>
    <scope>IDENTIFICATION</scope>
</reference>
<dbReference type="InParanoid" id="A0A1X7VFS7"/>
<proteinExistence type="predicted"/>
<organism evidence="1">
    <name type="scientific">Amphimedon queenslandica</name>
    <name type="common">Sponge</name>
    <dbReference type="NCBI Taxonomy" id="400682"/>
    <lineage>
        <taxon>Eukaryota</taxon>
        <taxon>Metazoa</taxon>
        <taxon>Porifera</taxon>
        <taxon>Demospongiae</taxon>
        <taxon>Heteroscleromorpha</taxon>
        <taxon>Haplosclerida</taxon>
        <taxon>Niphatidae</taxon>
        <taxon>Amphimedon</taxon>
    </lineage>
</organism>
<name>A0A1X7VFS7_AMPQE</name>
<protein>
    <submittedName>
        <fullName evidence="1">Uncharacterized protein</fullName>
    </submittedName>
</protein>
<evidence type="ECO:0000313" key="1">
    <source>
        <dbReference type="EnsemblMetazoa" id="Aqu2.1.38901_001"/>
    </source>
</evidence>
<sequence length="18" mass="2375">FQFKYKYGRLLKFDRSDY</sequence>
<dbReference type="EnsemblMetazoa" id="Aqu2.1.38901_001">
    <property type="protein sequence ID" value="Aqu2.1.38901_001"/>
    <property type="gene ID" value="Aqu2.1.38901"/>
</dbReference>